<reference evidence="2" key="1">
    <citation type="submission" date="2020-10" db="EMBL/GenBank/DDBJ databases">
        <authorList>
            <person name="Gilroy R."/>
        </authorList>
    </citation>
    <scope>NUCLEOTIDE SEQUENCE</scope>
    <source>
        <strain evidence="2">D3-1215</strain>
    </source>
</reference>
<dbReference type="AlphaFoldDB" id="A0A9D9EH87"/>
<proteinExistence type="predicted"/>
<feature type="domain" description="N-acetyltransferase" evidence="1">
    <location>
        <begin position="154"/>
        <end position="304"/>
    </location>
</feature>
<sequence length="484" mass="54351">MYKTVSKISISSELFQVEPLQYYVCRLAEYCKVPDNKMLSLQILVEEVITHIIKKACNGKSDETIELTVSYMPGVFVLSFHYWGLPFGYDIDKPQDEGDFISMQLIRKMGSSYKMKQDGKAGQTIEIQIALNLSVEERKPLAEVSDKALATDEVSIRKIEPDDMESLVQCLYSVFGYSYSADDVYFPDAIRKKLVEGSYDGIVAVNTSGAIVAHVAMLKDSPSDMVCECGQAFVLPTYGRRGLFATLKERLLEVADQKDLYGVYSSAIASHPYTQKANLALGCVEVGLELAYILADLQSFIDRDGKEERQSVVSFFHTLSRQNKQKILVPAEHCDIIRKTYELLAMDRDFVTVSEQALPDVPSEIESSVKTAWNQVHIKINNAGSDLLRHIDGIIRRSMASGCVMCYLSLPMCREFTPAAVYALQKMGFFYSGILPYGFDGGDMLRMQCLLGVDVSPEYVVTASEWGNELKNYVFMQKNKYNIC</sequence>
<accession>A0A9D9EH87</accession>
<dbReference type="EMBL" id="JADIMR010000088">
    <property type="protein sequence ID" value="MBO8447247.1"/>
    <property type="molecule type" value="Genomic_DNA"/>
</dbReference>
<dbReference type="PROSITE" id="PS51186">
    <property type="entry name" value="GNAT"/>
    <property type="match status" value="1"/>
</dbReference>
<evidence type="ECO:0000313" key="3">
    <source>
        <dbReference type="Proteomes" id="UP000823637"/>
    </source>
</evidence>
<dbReference type="Gene3D" id="3.40.630.30">
    <property type="match status" value="1"/>
</dbReference>
<dbReference type="SUPFAM" id="SSF55729">
    <property type="entry name" value="Acyl-CoA N-acyltransferases (Nat)"/>
    <property type="match status" value="1"/>
</dbReference>
<evidence type="ECO:0000313" key="2">
    <source>
        <dbReference type="EMBL" id="MBO8447247.1"/>
    </source>
</evidence>
<dbReference type="GO" id="GO:0016747">
    <property type="term" value="F:acyltransferase activity, transferring groups other than amino-acyl groups"/>
    <property type="evidence" value="ECO:0007669"/>
    <property type="project" value="InterPro"/>
</dbReference>
<dbReference type="InterPro" id="IPR000182">
    <property type="entry name" value="GNAT_dom"/>
</dbReference>
<gene>
    <name evidence="2" type="ORF">IAC32_05840</name>
</gene>
<protein>
    <recommendedName>
        <fullName evidence="1">N-acetyltransferase domain-containing protein</fullName>
    </recommendedName>
</protein>
<name>A0A9D9EH87_9BACT</name>
<comment type="caution">
    <text evidence="2">The sequence shown here is derived from an EMBL/GenBank/DDBJ whole genome shotgun (WGS) entry which is preliminary data.</text>
</comment>
<dbReference type="InterPro" id="IPR016181">
    <property type="entry name" value="Acyl_CoA_acyltransferase"/>
</dbReference>
<organism evidence="2 3">
    <name type="scientific">Candidatus Enterocola intestinipullorum</name>
    <dbReference type="NCBI Taxonomy" id="2840783"/>
    <lineage>
        <taxon>Bacteria</taxon>
        <taxon>Pseudomonadati</taxon>
        <taxon>Bacteroidota</taxon>
        <taxon>Bacteroidia</taxon>
        <taxon>Bacteroidales</taxon>
        <taxon>Candidatus Enterocola</taxon>
    </lineage>
</organism>
<evidence type="ECO:0000259" key="1">
    <source>
        <dbReference type="PROSITE" id="PS51186"/>
    </source>
</evidence>
<dbReference type="Proteomes" id="UP000823637">
    <property type="component" value="Unassembled WGS sequence"/>
</dbReference>
<reference evidence="2" key="2">
    <citation type="journal article" date="2021" name="PeerJ">
        <title>Extensive microbial diversity within the chicken gut microbiome revealed by metagenomics and culture.</title>
        <authorList>
            <person name="Gilroy R."/>
            <person name="Ravi A."/>
            <person name="Getino M."/>
            <person name="Pursley I."/>
            <person name="Horton D.L."/>
            <person name="Alikhan N.F."/>
            <person name="Baker D."/>
            <person name="Gharbi K."/>
            <person name="Hall N."/>
            <person name="Watson M."/>
            <person name="Adriaenssens E.M."/>
            <person name="Foster-Nyarko E."/>
            <person name="Jarju S."/>
            <person name="Secka A."/>
            <person name="Antonio M."/>
            <person name="Oren A."/>
            <person name="Chaudhuri R.R."/>
            <person name="La Ragione R."/>
            <person name="Hildebrand F."/>
            <person name="Pallen M.J."/>
        </authorList>
    </citation>
    <scope>NUCLEOTIDE SEQUENCE</scope>
    <source>
        <strain evidence="2">D3-1215</strain>
    </source>
</reference>